<dbReference type="OrthoDB" id="5460360at2"/>
<feature type="transmembrane region" description="Helical" evidence="1">
    <location>
        <begin position="78"/>
        <end position="100"/>
    </location>
</feature>
<dbReference type="STRING" id="760011.Spico_1746"/>
<dbReference type="PANTHER" id="PTHR38457">
    <property type="entry name" value="REGULATOR ABRB-RELATED"/>
    <property type="match status" value="1"/>
</dbReference>
<dbReference type="InterPro" id="IPR007820">
    <property type="entry name" value="AbrB_fam"/>
</dbReference>
<dbReference type="HOGENOM" id="CLU_050210_1_0_12"/>
<keyword evidence="1" id="KW-0472">Membrane</keyword>
<accession>F4GLB2</accession>
<organism evidence="2 3">
    <name type="scientific">Parasphaerochaeta coccoides (strain ATCC BAA-1237 / DSM 17374 / SPN1)</name>
    <name type="common">Sphaerochaeta coccoides</name>
    <dbReference type="NCBI Taxonomy" id="760011"/>
    <lineage>
        <taxon>Bacteria</taxon>
        <taxon>Pseudomonadati</taxon>
        <taxon>Spirochaetota</taxon>
        <taxon>Spirochaetia</taxon>
        <taxon>Spirochaetales</taxon>
        <taxon>Sphaerochaetaceae</taxon>
        <taxon>Parasphaerochaeta</taxon>
    </lineage>
</organism>
<dbReference type="NCBIfam" id="TIGR03082">
    <property type="entry name" value="Gneg_AbrB_dup"/>
    <property type="match status" value="2"/>
</dbReference>
<reference evidence="3" key="1">
    <citation type="submission" date="2011-04" db="EMBL/GenBank/DDBJ databases">
        <title>The complete genome of Spirochaeta coccoides DSM 17374.</title>
        <authorList>
            <person name="Lucas S."/>
            <person name="Copeland A."/>
            <person name="Lapidus A."/>
            <person name="Bruce D."/>
            <person name="Goodwin L."/>
            <person name="Pitluck S."/>
            <person name="Peters L."/>
            <person name="Kyrpides N."/>
            <person name="Mavromatis K."/>
            <person name="Pagani I."/>
            <person name="Ivanova N."/>
            <person name="Ovchinnikova G."/>
            <person name="Lu M."/>
            <person name="Detter J.C."/>
            <person name="Tapia R."/>
            <person name="Han C."/>
            <person name="Land M."/>
            <person name="Hauser L."/>
            <person name="Markowitz V."/>
            <person name="Cheng J.-F."/>
            <person name="Hugenholtz P."/>
            <person name="Woyke T."/>
            <person name="Wu D."/>
            <person name="Spring S."/>
            <person name="Schroeder M."/>
            <person name="Brambilla E."/>
            <person name="Klenk H.-P."/>
            <person name="Eisen J.A."/>
        </authorList>
    </citation>
    <scope>NUCLEOTIDE SEQUENCE [LARGE SCALE GENOMIC DNA]</scope>
    <source>
        <strain evidence="3">ATCC BAA-1237 / DSM 17374 / SPN1</strain>
    </source>
</reference>
<dbReference type="Pfam" id="PF05145">
    <property type="entry name" value="AbrB"/>
    <property type="match status" value="2"/>
</dbReference>
<evidence type="ECO:0000256" key="1">
    <source>
        <dbReference type="SAM" id="Phobius"/>
    </source>
</evidence>
<feature type="transmembrane region" description="Helical" evidence="1">
    <location>
        <begin position="269"/>
        <end position="288"/>
    </location>
</feature>
<keyword evidence="3" id="KW-1185">Reference proteome</keyword>
<protein>
    <submittedName>
        <fullName evidence="2">Membrane protein AbrB duplication</fullName>
    </submittedName>
</protein>
<evidence type="ECO:0000313" key="2">
    <source>
        <dbReference type="EMBL" id="AEC02944.1"/>
    </source>
</evidence>
<proteinExistence type="predicted"/>
<reference evidence="2 3" key="2">
    <citation type="journal article" date="2012" name="Stand. Genomic Sci.">
        <title>Complete genome sequence of the termite hindgut bacterium Spirochaeta coccoides type strain (SPN1(T)), reclassification in the genus Sphaerochaeta as Sphaerochaeta coccoides comb. nov. and emendations of the family Spirochaetaceae and the genus Sphaerochaeta.</title>
        <authorList>
            <person name="Abt B."/>
            <person name="Han C."/>
            <person name="Scheuner C."/>
            <person name="Lu M."/>
            <person name="Lapidus A."/>
            <person name="Nolan M."/>
            <person name="Lucas S."/>
            <person name="Hammon N."/>
            <person name="Deshpande S."/>
            <person name="Cheng J.F."/>
            <person name="Tapia R."/>
            <person name="Goodwin L.A."/>
            <person name="Pitluck S."/>
            <person name="Liolios K."/>
            <person name="Pagani I."/>
            <person name="Ivanova N."/>
            <person name="Mavromatis K."/>
            <person name="Mikhailova N."/>
            <person name="Huntemann M."/>
            <person name="Pati A."/>
            <person name="Chen A."/>
            <person name="Palaniappan K."/>
            <person name="Land M."/>
            <person name="Hauser L."/>
            <person name="Brambilla E.M."/>
            <person name="Rohde M."/>
            <person name="Spring S."/>
            <person name="Gronow S."/>
            <person name="Goker M."/>
            <person name="Woyke T."/>
            <person name="Bristow J."/>
            <person name="Eisen J.A."/>
            <person name="Markowitz V."/>
            <person name="Hugenholtz P."/>
            <person name="Kyrpides N.C."/>
            <person name="Klenk H.P."/>
            <person name="Detter J.C."/>
        </authorList>
    </citation>
    <scope>NUCLEOTIDE SEQUENCE [LARGE SCALE GENOMIC DNA]</scope>
    <source>
        <strain evidence="3">ATCC BAA-1237 / DSM 17374 / SPN1</strain>
    </source>
</reference>
<dbReference type="InterPro" id="IPR017516">
    <property type="entry name" value="AbrB_dup"/>
</dbReference>
<feature type="transmembrane region" description="Helical" evidence="1">
    <location>
        <begin position="239"/>
        <end position="257"/>
    </location>
</feature>
<dbReference type="GO" id="GO:0010468">
    <property type="term" value="P:regulation of gene expression"/>
    <property type="evidence" value="ECO:0007669"/>
    <property type="project" value="InterPro"/>
</dbReference>
<keyword evidence="1" id="KW-0812">Transmembrane</keyword>
<sequence length="382" mass="39453">MVQVAVTIAVAFLGGFVGKKIRMPNPWMFGSLLAVSIFGLSTGKAAYPSDWKIIAQVIAGAYIGKNITRREVSRAGKIAVPALVSVVLMLVCMTISGFILHKFFGLSLTTALLSSVPGGVADITLMSSDFHADISVVALFQTSRLICVLTLLPQIARFRLRRVPATLKSAGEVMPAANASAAIPAVSAEGMNRASCPTDGTANSSAGSRAGGHGGTGIDIMLTLLAAVAGGVLGKMSGIPAGALSFAMLFTAAYGIITRHARVPEFAKRIAQGLSGALIGSGVTWDFIRGVPSLVVPLVIVLAVYFACNWLVSSVIPRISGMDMETALFATAPGGASDIALIVSDIAPGADQGQVVLMHMIRLVAVVALVPLAVEAFLPFFS</sequence>
<feature type="transmembrane region" description="Helical" evidence="1">
    <location>
        <begin position="214"/>
        <end position="233"/>
    </location>
</feature>
<feature type="transmembrane region" description="Helical" evidence="1">
    <location>
        <begin position="134"/>
        <end position="152"/>
    </location>
</feature>
<name>F4GLB2_PARC1</name>
<feature type="transmembrane region" description="Helical" evidence="1">
    <location>
        <begin position="363"/>
        <end position="381"/>
    </location>
</feature>
<dbReference type="KEGG" id="scc:Spico_1746"/>
<dbReference type="PANTHER" id="PTHR38457:SF1">
    <property type="entry name" value="REGULATOR ABRB-RELATED"/>
    <property type="match status" value="1"/>
</dbReference>
<keyword evidence="1" id="KW-1133">Transmembrane helix</keyword>
<feature type="transmembrane region" description="Helical" evidence="1">
    <location>
        <begin position="294"/>
        <end position="312"/>
    </location>
</feature>
<gene>
    <name evidence="2" type="ordered locus">Spico_1746</name>
</gene>
<evidence type="ECO:0000313" key="3">
    <source>
        <dbReference type="Proteomes" id="UP000007939"/>
    </source>
</evidence>
<dbReference type="AlphaFoldDB" id="F4GLB2"/>
<dbReference type="eggNOG" id="COG3180">
    <property type="taxonomic scope" value="Bacteria"/>
</dbReference>
<dbReference type="GO" id="GO:0016020">
    <property type="term" value="C:membrane"/>
    <property type="evidence" value="ECO:0007669"/>
    <property type="project" value="InterPro"/>
</dbReference>
<dbReference type="RefSeq" id="WP_013740337.1">
    <property type="nucleotide sequence ID" value="NC_015436.1"/>
</dbReference>
<dbReference type="EMBL" id="CP002659">
    <property type="protein sequence ID" value="AEC02944.1"/>
    <property type="molecule type" value="Genomic_DNA"/>
</dbReference>
<dbReference type="Proteomes" id="UP000007939">
    <property type="component" value="Chromosome"/>
</dbReference>